<dbReference type="STRING" id="1261131.lam_977"/>
<reference evidence="8 9" key="1">
    <citation type="journal article" date="2014" name="Mol. Plant Microbe Interact.">
        <title>The complete genome sequence of Candidatus Liberibacter americanus, associated with citrus Huanglongbing.</title>
        <authorList>
            <person name="Wulff N.A."/>
            <person name="Zhang S."/>
            <person name="Setubal J.C."/>
            <person name="Almeida N.F."/>
            <person name="Martins E.C."/>
            <person name="Harakava R."/>
            <person name="Kumar D."/>
            <person name="Rangel L.T."/>
            <person name="Foissac X."/>
            <person name="Bove J."/>
            <person name="Gabriel D.W."/>
        </authorList>
    </citation>
    <scope>NUCLEOTIDE SEQUENCE [LARGE SCALE GENOMIC DNA]</scope>
    <source>
        <strain evidence="8 9">Sao Paulo</strain>
    </source>
</reference>
<comment type="cofactor">
    <cofactor evidence="1">
        <name>FAD</name>
        <dbReference type="ChEBI" id="CHEBI:57692"/>
    </cofactor>
</comment>
<dbReference type="PANTHER" id="PTHR13789">
    <property type="entry name" value="MONOOXYGENASE"/>
    <property type="match status" value="1"/>
</dbReference>
<keyword evidence="9" id="KW-1185">Reference proteome</keyword>
<evidence type="ECO:0000256" key="3">
    <source>
        <dbReference type="ARBA" id="ARBA00022827"/>
    </source>
</evidence>
<organism evidence="8 9">
    <name type="scientific">Candidatus Liberibacter americanus str. Sao Paulo</name>
    <dbReference type="NCBI Taxonomy" id="1261131"/>
    <lineage>
        <taxon>Bacteria</taxon>
        <taxon>Pseudomonadati</taxon>
        <taxon>Pseudomonadota</taxon>
        <taxon>Alphaproteobacteria</taxon>
        <taxon>Hyphomicrobiales</taxon>
        <taxon>Rhizobiaceae</taxon>
        <taxon>Liberibacter</taxon>
    </lineage>
</organism>
<feature type="transmembrane region" description="Helical" evidence="6">
    <location>
        <begin position="12"/>
        <end position="34"/>
    </location>
</feature>
<dbReference type="KEGG" id="lar:lam_977"/>
<accession>U6B9B2</accession>
<proteinExistence type="predicted"/>
<dbReference type="EMBL" id="CP006604">
    <property type="protein sequence ID" value="AHA28307.1"/>
    <property type="molecule type" value="Genomic_DNA"/>
</dbReference>
<dbReference type="InterPro" id="IPR050493">
    <property type="entry name" value="FAD-dep_Monooxygenase_BioMet"/>
</dbReference>
<keyword evidence="6" id="KW-0812">Transmembrane</keyword>
<dbReference type="RefSeq" id="WP_007556548.1">
    <property type="nucleotide sequence ID" value="NC_022793.1"/>
</dbReference>
<evidence type="ECO:0000313" key="8">
    <source>
        <dbReference type="EMBL" id="AHA28307.1"/>
    </source>
</evidence>
<protein>
    <submittedName>
        <fullName evidence="8">2-polyprenyl-6-methoxyphenol hydroxylase</fullName>
    </submittedName>
</protein>
<evidence type="ECO:0000256" key="2">
    <source>
        <dbReference type="ARBA" id="ARBA00022630"/>
    </source>
</evidence>
<keyword evidence="3" id="KW-0274">FAD</keyword>
<dbReference type="PANTHER" id="PTHR13789:SF318">
    <property type="entry name" value="GERANYLGERANYL DIPHOSPHATE REDUCTASE"/>
    <property type="match status" value="1"/>
</dbReference>
<dbReference type="Pfam" id="PF01494">
    <property type="entry name" value="FAD_binding_3"/>
    <property type="match status" value="1"/>
</dbReference>
<dbReference type="eggNOG" id="COG0654">
    <property type="taxonomic scope" value="Bacteria"/>
</dbReference>
<evidence type="ECO:0000313" key="9">
    <source>
        <dbReference type="Proteomes" id="UP000017862"/>
    </source>
</evidence>
<evidence type="ECO:0000256" key="6">
    <source>
        <dbReference type="SAM" id="Phobius"/>
    </source>
</evidence>
<dbReference type="SUPFAM" id="SSF51905">
    <property type="entry name" value="FAD/NAD(P)-binding domain"/>
    <property type="match status" value="1"/>
</dbReference>
<keyword evidence="6" id="KW-0472">Membrane</keyword>
<dbReference type="AlphaFoldDB" id="U6B9B2"/>
<keyword evidence="4" id="KW-0560">Oxidoreductase</keyword>
<dbReference type="PATRIC" id="fig|1261131.3.peg.937"/>
<dbReference type="InterPro" id="IPR002938">
    <property type="entry name" value="FAD-bd"/>
</dbReference>
<gene>
    <name evidence="8" type="primary">ubiH</name>
    <name evidence="8" type="ORF">lam_977</name>
</gene>
<keyword evidence="6" id="KW-1133">Transmembrane helix</keyword>
<evidence type="ECO:0000259" key="7">
    <source>
        <dbReference type="Pfam" id="PF01494"/>
    </source>
</evidence>
<dbReference type="InterPro" id="IPR036188">
    <property type="entry name" value="FAD/NAD-bd_sf"/>
</dbReference>
<dbReference type="Proteomes" id="UP000017862">
    <property type="component" value="Chromosome"/>
</dbReference>
<dbReference type="GO" id="GO:0004497">
    <property type="term" value="F:monooxygenase activity"/>
    <property type="evidence" value="ECO:0007669"/>
    <property type="project" value="UniProtKB-KW"/>
</dbReference>
<name>U6B9B2_9HYPH</name>
<keyword evidence="5" id="KW-0503">Monooxygenase</keyword>
<evidence type="ECO:0000256" key="1">
    <source>
        <dbReference type="ARBA" id="ARBA00001974"/>
    </source>
</evidence>
<dbReference type="PRINTS" id="PR00420">
    <property type="entry name" value="RNGMNOXGNASE"/>
</dbReference>
<keyword evidence="2" id="KW-0285">Flavoprotein</keyword>
<evidence type="ECO:0000256" key="5">
    <source>
        <dbReference type="ARBA" id="ARBA00023033"/>
    </source>
</evidence>
<dbReference type="GO" id="GO:0071949">
    <property type="term" value="F:FAD binding"/>
    <property type="evidence" value="ECO:0007669"/>
    <property type="project" value="InterPro"/>
</dbReference>
<sequence length="398" mass="45146">MYGKNYKSNLPSVAIVGAGISGLSLAISLCDIGIKSHILEKKDKLSEKGFGLQISPNASRILKKIGIIDELKAVWIEPKEFIFLSGLTLNELCRIPCKEHAMSNWNGDYGVVKRSTLQRILLSKINSQSLAKLHLSTYIKSNSLTEISHITNKKIDLLVGADGVNSNIRKQIDNKPLVFSGHIVLRATIPKNEAPEFIDSKSVSLFLGADSHMVTYPLREDDTINIVAVSSNHFLDKIHLLKENQLNFHNEYKELFSRKFMNWNNKINNFITNILHTSFYQLFECKCSRWHNSKDTVLIGDAAHTFLPFAAQGANMAIEDAYLLSRLLKNTNPSEAITKYQNIRAKRINNIYSRTNFNGLFYHLNGPMRLCRDIALRFGPRSILSKSVDWIYNYNIQI</sequence>
<dbReference type="HOGENOM" id="CLU_009665_19_3_5"/>
<evidence type="ECO:0000256" key="4">
    <source>
        <dbReference type="ARBA" id="ARBA00023002"/>
    </source>
</evidence>
<dbReference type="Gene3D" id="3.50.50.60">
    <property type="entry name" value="FAD/NAD(P)-binding domain"/>
    <property type="match status" value="1"/>
</dbReference>
<feature type="domain" description="FAD-binding" evidence="7">
    <location>
        <begin position="12"/>
        <end position="351"/>
    </location>
</feature>